<dbReference type="CDD" id="cd12951">
    <property type="entry name" value="RRP7_Rrp7A"/>
    <property type="match status" value="1"/>
</dbReference>
<sequence>MAPAGAGNVKLWVGLRAAWTLAELITMSGERKQAYRECLHQLEQKPTKPDKKKEKHKLAILKKRIHQNKVDPRCGDQLPQKDEQCIDPTNGEIQKESGSYRNSTEGEVRKEFSFRRSSIEGGIRKVGSYKNLIEGEVRKEFGFRRSPTEGGIRREFGFRRISWSKTHIDPLAEWLTSYKENRPGLKVLQQRIDEFITAYEVQQEQERKEREARVAGGGWTVVVHHKGRKKTTDSETGITVGSVAQAAVMDKMAKKKKEVAVDFYRFQRREAQRNEVMMLRSKFEQDKKRIRQLRAARKFRPY</sequence>
<dbReference type="GO" id="GO:0034456">
    <property type="term" value="C:UTP-C complex"/>
    <property type="evidence" value="ECO:0007669"/>
    <property type="project" value="TreeGrafter"/>
</dbReference>
<dbReference type="InterPro" id="IPR040446">
    <property type="entry name" value="RRP7"/>
</dbReference>
<protein>
    <submittedName>
        <fullName evidence="5">Ribosomal RNA-processing protein 7</fullName>
    </submittedName>
</protein>
<evidence type="ECO:0000313" key="5">
    <source>
        <dbReference type="EMBL" id="KAG1358823.1"/>
    </source>
</evidence>
<keyword evidence="6" id="KW-1185">Reference proteome</keyword>
<comment type="similarity">
    <text evidence="1">Belongs to the RRP7 family.</text>
</comment>
<dbReference type="Gene3D" id="6.10.250.1770">
    <property type="match status" value="1"/>
</dbReference>
<evidence type="ECO:0000256" key="2">
    <source>
        <dbReference type="SAM" id="MobiDB-lite"/>
    </source>
</evidence>
<dbReference type="Proteomes" id="UP000797356">
    <property type="component" value="Chromosome 8"/>
</dbReference>
<reference evidence="5" key="2">
    <citation type="submission" date="2019-07" db="EMBL/GenBank/DDBJ databases">
        <authorList>
            <person name="Yang Y."/>
            <person name="Bocs S."/>
            <person name="Baudouin L."/>
        </authorList>
    </citation>
    <scope>NUCLEOTIDE SEQUENCE</scope>
    <source>
        <tissue evidence="5">Spear leaf of Hainan Tall coconut</tissue>
    </source>
</reference>
<reference evidence="5" key="1">
    <citation type="journal article" date="2017" name="Gigascience">
        <title>The genome draft of coconut (Cocos nucifera).</title>
        <authorList>
            <person name="Xiao Y."/>
            <person name="Xu P."/>
            <person name="Fan H."/>
            <person name="Baudouin L."/>
            <person name="Xia W."/>
            <person name="Bocs S."/>
            <person name="Xu J."/>
            <person name="Li Q."/>
            <person name="Guo A."/>
            <person name="Zhou L."/>
            <person name="Li J."/>
            <person name="Wu Y."/>
            <person name="Ma Z."/>
            <person name="Armero A."/>
            <person name="Issali A.E."/>
            <person name="Liu N."/>
            <person name="Peng M."/>
            <person name="Yang Y."/>
        </authorList>
    </citation>
    <scope>NUCLEOTIDE SEQUENCE</scope>
    <source>
        <tissue evidence="5">Spear leaf of Hainan Tall coconut</tissue>
    </source>
</reference>
<dbReference type="PANTHER" id="PTHR13191:SF0">
    <property type="entry name" value="RIBOSOMAL RNA-PROCESSING PROTEIN 7 HOMOLOG A-RELATED"/>
    <property type="match status" value="1"/>
</dbReference>
<dbReference type="AlphaFoldDB" id="A0A8K0IH38"/>
<organism evidence="5 6">
    <name type="scientific">Cocos nucifera</name>
    <name type="common">Coconut palm</name>
    <dbReference type="NCBI Taxonomy" id="13894"/>
    <lineage>
        <taxon>Eukaryota</taxon>
        <taxon>Viridiplantae</taxon>
        <taxon>Streptophyta</taxon>
        <taxon>Embryophyta</taxon>
        <taxon>Tracheophyta</taxon>
        <taxon>Spermatophyta</taxon>
        <taxon>Magnoliopsida</taxon>
        <taxon>Liliopsida</taxon>
        <taxon>Arecaceae</taxon>
        <taxon>Arecoideae</taxon>
        <taxon>Cocoseae</taxon>
        <taxon>Attaleinae</taxon>
        <taxon>Cocos</taxon>
    </lineage>
</organism>
<feature type="chain" id="PRO_5035439696" evidence="3">
    <location>
        <begin position="23"/>
        <end position="302"/>
    </location>
</feature>
<gene>
    <name evidence="5" type="ORF">COCNU_08G002690</name>
</gene>
<dbReference type="GO" id="GO:0032545">
    <property type="term" value="C:CURI complex"/>
    <property type="evidence" value="ECO:0007669"/>
    <property type="project" value="TreeGrafter"/>
</dbReference>
<feature type="signal peptide" evidence="3">
    <location>
        <begin position="1"/>
        <end position="22"/>
    </location>
</feature>
<evidence type="ECO:0000313" key="6">
    <source>
        <dbReference type="Proteomes" id="UP000797356"/>
    </source>
</evidence>
<feature type="domain" description="Ribosomal RNA-processing protein 7 C-terminal" evidence="4">
    <location>
        <begin position="180"/>
        <end position="302"/>
    </location>
</feature>
<comment type="caution">
    <text evidence="5">The sequence shown here is derived from an EMBL/GenBank/DDBJ whole genome shotgun (WGS) entry which is preliminary data.</text>
</comment>
<dbReference type="Pfam" id="PF12923">
    <property type="entry name" value="RRP7"/>
    <property type="match status" value="1"/>
</dbReference>
<feature type="compositionally biased region" description="Basic and acidic residues" evidence="2">
    <location>
        <begin position="69"/>
        <end position="84"/>
    </location>
</feature>
<dbReference type="OrthoDB" id="5390at2759"/>
<keyword evidence="3" id="KW-0732">Signal</keyword>
<feature type="region of interest" description="Disordered" evidence="2">
    <location>
        <begin position="69"/>
        <end position="104"/>
    </location>
</feature>
<accession>A0A8K0IH38</accession>
<dbReference type="GO" id="GO:0000028">
    <property type="term" value="P:ribosomal small subunit assembly"/>
    <property type="evidence" value="ECO:0007669"/>
    <property type="project" value="TreeGrafter"/>
</dbReference>
<evidence type="ECO:0000256" key="1">
    <source>
        <dbReference type="ARBA" id="ARBA00006110"/>
    </source>
</evidence>
<proteinExistence type="inferred from homology"/>
<evidence type="ECO:0000259" key="4">
    <source>
        <dbReference type="Pfam" id="PF12923"/>
    </source>
</evidence>
<evidence type="ECO:0000256" key="3">
    <source>
        <dbReference type="SAM" id="SignalP"/>
    </source>
</evidence>
<name>A0A8K0IH38_COCNU</name>
<dbReference type="GO" id="GO:0006364">
    <property type="term" value="P:rRNA processing"/>
    <property type="evidence" value="ECO:0007669"/>
    <property type="project" value="TreeGrafter"/>
</dbReference>
<dbReference type="PANTHER" id="PTHR13191">
    <property type="entry name" value="RIBOSOMAL RNA PROCESSING PROTEIN 7-RELATED"/>
    <property type="match status" value="1"/>
</dbReference>
<dbReference type="InterPro" id="IPR024326">
    <property type="entry name" value="RRP7_C"/>
</dbReference>
<dbReference type="EMBL" id="CM017879">
    <property type="protein sequence ID" value="KAG1358823.1"/>
    <property type="molecule type" value="Genomic_DNA"/>
</dbReference>